<gene>
    <name evidence="2" type="ORF">HYPSUDRAFT_818094</name>
</gene>
<evidence type="ECO:0000313" key="3">
    <source>
        <dbReference type="Proteomes" id="UP000054270"/>
    </source>
</evidence>
<dbReference type="Proteomes" id="UP000054270">
    <property type="component" value="Unassembled WGS sequence"/>
</dbReference>
<reference evidence="3" key="1">
    <citation type="submission" date="2014-04" db="EMBL/GenBank/DDBJ databases">
        <title>Evolutionary Origins and Diversification of the Mycorrhizal Mutualists.</title>
        <authorList>
            <consortium name="DOE Joint Genome Institute"/>
            <consortium name="Mycorrhizal Genomics Consortium"/>
            <person name="Kohler A."/>
            <person name="Kuo A."/>
            <person name="Nagy L.G."/>
            <person name="Floudas D."/>
            <person name="Copeland A."/>
            <person name="Barry K.W."/>
            <person name="Cichocki N."/>
            <person name="Veneault-Fourrey C."/>
            <person name="LaButti K."/>
            <person name="Lindquist E.A."/>
            <person name="Lipzen A."/>
            <person name="Lundell T."/>
            <person name="Morin E."/>
            <person name="Murat C."/>
            <person name="Riley R."/>
            <person name="Ohm R."/>
            <person name="Sun H."/>
            <person name="Tunlid A."/>
            <person name="Henrissat B."/>
            <person name="Grigoriev I.V."/>
            <person name="Hibbett D.S."/>
            <person name="Martin F."/>
        </authorList>
    </citation>
    <scope>NUCLEOTIDE SEQUENCE [LARGE SCALE GENOMIC DNA]</scope>
    <source>
        <strain evidence="3">FD-334 SS-4</strain>
    </source>
</reference>
<keyword evidence="1" id="KW-0812">Transmembrane</keyword>
<keyword evidence="1" id="KW-1133">Transmembrane helix</keyword>
<dbReference type="EMBL" id="KN817568">
    <property type="protein sequence ID" value="KJA20385.1"/>
    <property type="molecule type" value="Genomic_DNA"/>
</dbReference>
<accession>A0A0D2PK79</accession>
<evidence type="ECO:0000256" key="1">
    <source>
        <dbReference type="SAM" id="Phobius"/>
    </source>
</evidence>
<dbReference type="AlphaFoldDB" id="A0A0D2PK79"/>
<keyword evidence="3" id="KW-1185">Reference proteome</keyword>
<evidence type="ECO:0000313" key="2">
    <source>
        <dbReference type="EMBL" id="KJA20385.1"/>
    </source>
</evidence>
<keyword evidence="1" id="KW-0472">Membrane</keyword>
<proteinExistence type="predicted"/>
<sequence>MPSASNGPNCAQLCTHPRGVKYRHMLRDHPWRVWVRILGVLSLLFGAGVMF</sequence>
<feature type="transmembrane region" description="Helical" evidence="1">
    <location>
        <begin position="33"/>
        <end position="50"/>
    </location>
</feature>
<organism evidence="2 3">
    <name type="scientific">Hypholoma sublateritium (strain FD-334 SS-4)</name>
    <dbReference type="NCBI Taxonomy" id="945553"/>
    <lineage>
        <taxon>Eukaryota</taxon>
        <taxon>Fungi</taxon>
        <taxon>Dikarya</taxon>
        <taxon>Basidiomycota</taxon>
        <taxon>Agaricomycotina</taxon>
        <taxon>Agaricomycetes</taxon>
        <taxon>Agaricomycetidae</taxon>
        <taxon>Agaricales</taxon>
        <taxon>Agaricineae</taxon>
        <taxon>Strophariaceae</taxon>
        <taxon>Hypholoma</taxon>
    </lineage>
</organism>
<protein>
    <submittedName>
        <fullName evidence="2">Uncharacterized protein</fullName>
    </submittedName>
</protein>
<name>A0A0D2PK79_HYPSF</name>